<protein>
    <submittedName>
        <fullName evidence="1">Uncharacterized protein</fullName>
    </submittedName>
</protein>
<dbReference type="KEGG" id="dco:SAMEA4475696_1002"/>
<dbReference type="EMBL" id="LT906453">
    <property type="protein sequence ID" value="SNV20418.1"/>
    <property type="molecule type" value="Genomic_DNA"/>
</dbReference>
<reference evidence="1 2" key="1">
    <citation type="submission" date="2017-06" db="EMBL/GenBank/DDBJ databases">
        <authorList>
            <consortium name="Pathogen Informatics"/>
        </authorList>
    </citation>
    <scope>NUCLEOTIDE SEQUENCE [LARGE SCALE GENOMIC DNA]</scope>
    <source>
        <strain evidence="1 2">NCTC13039</strain>
    </source>
</reference>
<dbReference type="STRING" id="1121387.GCA_000429885_01085"/>
<proteinExistence type="predicted"/>
<evidence type="ECO:0000313" key="1">
    <source>
        <dbReference type="EMBL" id="SNV20418.1"/>
    </source>
</evidence>
<dbReference type="GeneID" id="63460578"/>
<evidence type="ECO:0000313" key="2">
    <source>
        <dbReference type="Proteomes" id="UP000242637"/>
    </source>
</evidence>
<gene>
    <name evidence="1" type="ORF">SAMEA4475696_01002</name>
</gene>
<dbReference type="RefSeq" id="WP_154657624.1">
    <property type="nucleotide sequence ID" value="NZ_LT906453.1"/>
</dbReference>
<dbReference type="Proteomes" id="UP000242637">
    <property type="component" value="Chromosome 1"/>
</dbReference>
<sequence>MDDSDVQRLRQAAEVIRAAGGSDGLAGDLTYLDGALPGSTTGHAAYDLVLGLGLWCSDLADFVEAVAAGGEQG</sequence>
<name>A0A239VFD8_9MICO</name>
<dbReference type="AlphaFoldDB" id="A0A239VFD8"/>
<accession>A0A239VFD8</accession>
<keyword evidence="2" id="KW-1185">Reference proteome</keyword>
<organism evidence="1 2">
    <name type="scientific">Dermatophilus congolensis</name>
    <dbReference type="NCBI Taxonomy" id="1863"/>
    <lineage>
        <taxon>Bacteria</taxon>
        <taxon>Bacillati</taxon>
        <taxon>Actinomycetota</taxon>
        <taxon>Actinomycetes</taxon>
        <taxon>Micrococcales</taxon>
        <taxon>Dermatophilaceae</taxon>
        <taxon>Dermatophilus</taxon>
    </lineage>
</organism>